<organism evidence="1 2">
    <name type="scientific">Phytopseudomonas flavescens</name>
    <dbReference type="NCBI Taxonomy" id="29435"/>
    <lineage>
        <taxon>Bacteria</taxon>
        <taxon>Pseudomonadati</taxon>
        <taxon>Pseudomonadota</taxon>
        <taxon>Gammaproteobacteria</taxon>
        <taxon>Pseudomonadales</taxon>
        <taxon>Pseudomonadaceae</taxon>
        <taxon>Phytopseudomonas</taxon>
    </lineage>
</organism>
<protein>
    <submittedName>
        <fullName evidence="1">Uncharacterized protein</fullName>
    </submittedName>
</protein>
<name>A0A7Z0BPZ6_9GAMM</name>
<dbReference type="AlphaFoldDB" id="A0A7Z0BPZ6"/>
<accession>A0A7Z0BPZ6</accession>
<keyword evidence="2" id="KW-1185">Reference proteome</keyword>
<gene>
    <name evidence="1" type="ORF">FHR27_003120</name>
</gene>
<sequence>MTEPISNEVDANGQVALLSSAANDLRSIERFAATCGVTTDQVGEMIENGSLPSVTRTDVLMVDLSKLRATGLDGEEGDTGEARSTTGEQLVQDAQAALAYLGQTVLVELMWDDQLEPLWQCVQVVGVVLPVVGVWAHGYFMVMGVAGASPFPDEVFFSDIRTLRVVRLDGRAEERAQVPGSAEHGADETL</sequence>
<comment type="caution">
    <text evidence="1">The sequence shown here is derived from an EMBL/GenBank/DDBJ whole genome shotgun (WGS) entry which is preliminary data.</text>
</comment>
<evidence type="ECO:0000313" key="1">
    <source>
        <dbReference type="EMBL" id="NYH74510.1"/>
    </source>
</evidence>
<proteinExistence type="predicted"/>
<reference evidence="1 2" key="1">
    <citation type="submission" date="2020-07" db="EMBL/GenBank/DDBJ databases">
        <title>Genomic analyses of the natural microbiome of Caenorhabditis elegans.</title>
        <authorList>
            <person name="Samuel B."/>
        </authorList>
    </citation>
    <scope>NUCLEOTIDE SEQUENCE [LARGE SCALE GENOMIC DNA]</scope>
    <source>
        <strain evidence="1 2">BIGb0408</strain>
    </source>
</reference>
<dbReference type="Proteomes" id="UP000578688">
    <property type="component" value="Unassembled WGS sequence"/>
</dbReference>
<dbReference type="EMBL" id="JACBYV010000001">
    <property type="protein sequence ID" value="NYH74510.1"/>
    <property type="molecule type" value="Genomic_DNA"/>
</dbReference>
<evidence type="ECO:0000313" key="2">
    <source>
        <dbReference type="Proteomes" id="UP000578688"/>
    </source>
</evidence>